<dbReference type="Pfam" id="PF10150">
    <property type="entry name" value="RNase_E_G"/>
    <property type="match status" value="1"/>
</dbReference>
<comment type="subcellular location">
    <subcellularLocation>
        <location evidence="8">Cytoplasm</location>
    </subcellularLocation>
    <subcellularLocation>
        <location evidence="8">Cell inner membrane</location>
        <topology evidence="8">Peripheral membrane protein</topology>
        <orientation evidence="8">Cytoplasmic side</orientation>
    </subcellularLocation>
</comment>
<gene>
    <name evidence="8" type="primary">rne</name>
    <name evidence="13" type="ORF">DES40_0574</name>
</gene>
<keyword evidence="8" id="KW-0862">Zinc</keyword>
<comment type="similarity">
    <text evidence="8">Belongs to the RNase E/G family. RNase E subfamily.</text>
</comment>
<name>A0A420WJQ4_9PROT</name>
<comment type="cofactor">
    <cofactor evidence="8">
        <name>Mg(2+)</name>
        <dbReference type="ChEBI" id="CHEBI:18420"/>
    </cofactor>
    <text evidence="8">Binds 1 Mg(2+) ion per subunit.</text>
</comment>
<keyword evidence="5 8" id="KW-0378">Hydrolase</keyword>
<accession>A0A420WJQ4</accession>
<dbReference type="InParanoid" id="A0A420WJQ4"/>
<dbReference type="Gene3D" id="3.40.1260.20">
    <property type="entry name" value="Ribonuclease E, catalytic domain"/>
    <property type="match status" value="1"/>
</dbReference>
<feature type="domain" description="RNase E/G thioredoxin-like" evidence="12">
    <location>
        <begin position="474"/>
        <end position="556"/>
    </location>
</feature>
<feature type="compositionally biased region" description="Polar residues" evidence="10">
    <location>
        <begin position="695"/>
        <end position="708"/>
    </location>
</feature>
<dbReference type="SUPFAM" id="SSF50249">
    <property type="entry name" value="Nucleic acid-binding proteins"/>
    <property type="match status" value="1"/>
</dbReference>
<comment type="cofactor">
    <cofactor evidence="8">
        <name>Zn(2+)</name>
        <dbReference type="ChEBI" id="CHEBI:29105"/>
    </cofactor>
    <text evidence="8">Binds 2 Zn(2+) ions per homotetramer.</text>
</comment>
<evidence type="ECO:0000313" key="14">
    <source>
        <dbReference type="Proteomes" id="UP000282211"/>
    </source>
</evidence>
<evidence type="ECO:0000259" key="11">
    <source>
        <dbReference type="Pfam" id="PF10150"/>
    </source>
</evidence>
<feature type="compositionally biased region" description="Acidic residues" evidence="10">
    <location>
        <begin position="595"/>
        <end position="605"/>
    </location>
</feature>
<dbReference type="GO" id="GO:0005737">
    <property type="term" value="C:cytoplasm"/>
    <property type="evidence" value="ECO:0007669"/>
    <property type="project" value="UniProtKB-SubCell"/>
</dbReference>
<dbReference type="InterPro" id="IPR019307">
    <property type="entry name" value="RNA-bd_AU-1/RNase_E/G"/>
</dbReference>
<dbReference type="Proteomes" id="UP000282211">
    <property type="component" value="Unassembled WGS sequence"/>
</dbReference>
<feature type="region of interest" description="Disordered" evidence="10">
    <location>
        <begin position="94"/>
        <end position="151"/>
    </location>
</feature>
<dbReference type="InterPro" id="IPR004659">
    <property type="entry name" value="RNase_E/G"/>
</dbReference>
<feature type="compositionally biased region" description="Basic residues" evidence="10">
    <location>
        <begin position="796"/>
        <end position="805"/>
    </location>
</feature>
<feature type="compositionally biased region" description="Basic residues" evidence="10">
    <location>
        <begin position="851"/>
        <end position="863"/>
    </location>
</feature>
<feature type="binding site" evidence="8">
    <location>
        <position position="474"/>
    </location>
    <ligand>
        <name>Zn(2+)</name>
        <dbReference type="ChEBI" id="CHEBI:29105"/>
        <note>ligand shared between dimeric partners</note>
    </ligand>
</feature>
<reference evidence="13 14" key="1">
    <citation type="submission" date="2018-10" db="EMBL/GenBank/DDBJ databases">
        <title>Genomic Encyclopedia of Type Strains, Phase IV (KMG-IV): sequencing the most valuable type-strain genomes for metagenomic binning, comparative biology and taxonomic classification.</title>
        <authorList>
            <person name="Goeker M."/>
        </authorList>
    </citation>
    <scope>NUCLEOTIDE SEQUENCE [LARGE SCALE GENOMIC DNA]</scope>
    <source>
        <strain evidence="13 14">DSM 22008</strain>
    </source>
</reference>
<feature type="compositionally biased region" description="Basic residues" evidence="10">
    <location>
        <begin position="678"/>
        <end position="687"/>
    </location>
</feature>
<keyword evidence="8" id="KW-0997">Cell inner membrane</keyword>
<organism evidence="13 14">
    <name type="scientific">Litorimonas taeanensis</name>
    <dbReference type="NCBI Taxonomy" id="568099"/>
    <lineage>
        <taxon>Bacteria</taxon>
        <taxon>Pseudomonadati</taxon>
        <taxon>Pseudomonadota</taxon>
        <taxon>Alphaproteobacteria</taxon>
        <taxon>Maricaulales</taxon>
        <taxon>Robiginitomaculaceae</taxon>
    </lineage>
</organism>
<evidence type="ECO:0000256" key="3">
    <source>
        <dbReference type="ARBA" id="ARBA00022723"/>
    </source>
</evidence>
<feature type="binding site" evidence="8">
    <location>
        <position position="416"/>
    </location>
    <ligand>
        <name>Mg(2+)</name>
        <dbReference type="ChEBI" id="CHEBI:18420"/>
        <note>catalytic</note>
    </ligand>
</feature>
<evidence type="ECO:0000256" key="1">
    <source>
        <dbReference type="ARBA" id="ARBA00022490"/>
    </source>
</evidence>
<keyword evidence="8" id="KW-0698">rRNA processing</keyword>
<dbReference type="PANTHER" id="PTHR30001">
    <property type="entry name" value="RIBONUCLEASE"/>
    <property type="match status" value="1"/>
</dbReference>
<feature type="domain" description="RNA-binding protein AU-1/Ribonuclease E/G" evidence="11">
    <location>
        <begin position="191"/>
        <end position="461"/>
    </location>
</feature>
<evidence type="ECO:0000256" key="6">
    <source>
        <dbReference type="ARBA" id="ARBA00022842"/>
    </source>
</evidence>
<dbReference type="GO" id="GO:0006364">
    <property type="term" value="P:rRNA processing"/>
    <property type="evidence" value="ECO:0007669"/>
    <property type="project" value="UniProtKB-UniRule"/>
</dbReference>
<evidence type="ECO:0000256" key="10">
    <source>
        <dbReference type="SAM" id="MobiDB-lite"/>
    </source>
</evidence>
<evidence type="ECO:0000256" key="7">
    <source>
        <dbReference type="ARBA" id="ARBA00022884"/>
    </source>
</evidence>
<dbReference type="InterPro" id="IPR028878">
    <property type="entry name" value="RNase_E"/>
</dbReference>
<dbReference type="Gene3D" id="2.40.50.140">
    <property type="entry name" value="Nucleic acid-binding proteins"/>
    <property type="match status" value="1"/>
</dbReference>
<keyword evidence="8" id="KW-0820">tRNA-binding</keyword>
<feature type="coiled-coil region" evidence="9">
    <location>
        <begin position="387"/>
        <end position="440"/>
    </location>
</feature>
<dbReference type="GO" id="GO:0000049">
    <property type="term" value="F:tRNA binding"/>
    <property type="evidence" value="ECO:0007669"/>
    <property type="project" value="UniProtKB-KW"/>
</dbReference>
<dbReference type="Pfam" id="PF20833">
    <property type="entry name" value="RNase_E_G_Thio"/>
    <property type="match status" value="1"/>
</dbReference>
<evidence type="ECO:0000256" key="8">
    <source>
        <dbReference type="HAMAP-Rule" id="MF_00970"/>
    </source>
</evidence>
<keyword evidence="7 8" id="KW-0694">RNA-binding</keyword>
<evidence type="ECO:0000256" key="2">
    <source>
        <dbReference type="ARBA" id="ARBA00022722"/>
    </source>
</evidence>
<feature type="compositionally biased region" description="Basic and acidic residues" evidence="10">
    <location>
        <begin position="1001"/>
        <end position="1019"/>
    </location>
</feature>
<keyword evidence="8" id="KW-0699">rRNA-binding</keyword>
<evidence type="ECO:0000313" key="13">
    <source>
        <dbReference type="EMBL" id="RKQ71261.1"/>
    </source>
</evidence>
<comment type="caution">
    <text evidence="13">The sequence shown here is derived from an EMBL/GenBank/DDBJ whole genome shotgun (WGS) entry which is preliminary data.</text>
</comment>
<dbReference type="FunCoup" id="A0A420WJQ4">
    <property type="interactions" value="320"/>
</dbReference>
<evidence type="ECO:0000256" key="5">
    <source>
        <dbReference type="ARBA" id="ARBA00022801"/>
    </source>
</evidence>
<dbReference type="InterPro" id="IPR012340">
    <property type="entry name" value="NA-bd_OB-fold"/>
</dbReference>
<feature type="compositionally biased region" description="Basic and acidic residues" evidence="10">
    <location>
        <begin position="870"/>
        <end position="882"/>
    </location>
</feature>
<feature type="compositionally biased region" description="Basic and acidic residues" evidence="10">
    <location>
        <begin position="607"/>
        <end position="621"/>
    </location>
</feature>
<feature type="compositionally biased region" description="Acidic residues" evidence="10">
    <location>
        <begin position="94"/>
        <end position="140"/>
    </location>
</feature>
<feature type="compositionally biased region" description="Basic residues" evidence="10">
    <location>
        <begin position="727"/>
        <end position="740"/>
    </location>
</feature>
<comment type="catalytic activity">
    <reaction evidence="8">
        <text>Endonucleolytic cleavage of single-stranded RNA in A- and U-rich regions.</text>
        <dbReference type="EC" id="3.1.26.12"/>
    </reaction>
</comment>
<feature type="compositionally biased region" description="Basic and acidic residues" evidence="10">
    <location>
        <begin position="756"/>
        <end position="769"/>
    </location>
</feature>
<dbReference type="AlphaFoldDB" id="A0A420WJQ4"/>
<dbReference type="GO" id="GO:0019843">
    <property type="term" value="F:rRNA binding"/>
    <property type="evidence" value="ECO:0007669"/>
    <property type="project" value="UniProtKB-KW"/>
</dbReference>
<feature type="compositionally biased region" description="Low complexity" evidence="10">
    <location>
        <begin position="892"/>
        <end position="904"/>
    </location>
</feature>
<keyword evidence="8" id="KW-1003">Cell membrane</keyword>
<keyword evidence="2 8" id="KW-0540">Nuclease</keyword>
<evidence type="ECO:0000256" key="4">
    <source>
        <dbReference type="ARBA" id="ARBA00022759"/>
    </source>
</evidence>
<feature type="compositionally biased region" description="Basic residues" evidence="10">
    <location>
        <begin position="622"/>
        <end position="637"/>
    </location>
</feature>
<feature type="compositionally biased region" description="Basic residues" evidence="10">
    <location>
        <begin position="770"/>
        <end position="781"/>
    </location>
</feature>
<keyword evidence="1 8" id="KW-0963">Cytoplasm</keyword>
<dbReference type="EC" id="3.1.26.12" evidence="8"/>
<dbReference type="OrthoDB" id="9804278at2"/>
<feature type="binding site" evidence="8">
    <location>
        <position position="373"/>
    </location>
    <ligand>
        <name>Mg(2+)</name>
        <dbReference type="ChEBI" id="CHEBI:18420"/>
        <note>catalytic</note>
    </ligand>
</feature>
<feature type="region of interest" description="Disordered" evidence="10">
    <location>
        <begin position="581"/>
        <end position="1019"/>
    </location>
</feature>
<feature type="compositionally biased region" description="Basic and acidic residues" evidence="10">
    <location>
        <begin position="712"/>
        <end position="724"/>
    </location>
</feature>
<dbReference type="HAMAP" id="MF_00970">
    <property type="entry name" value="RNase_E"/>
    <property type="match status" value="1"/>
</dbReference>
<dbReference type="GO" id="GO:0009898">
    <property type="term" value="C:cytoplasmic side of plasma membrane"/>
    <property type="evidence" value="ECO:0007669"/>
    <property type="project" value="UniProtKB-UniRule"/>
</dbReference>
<keyword evidence="9" id="KW-0175">Coiled coil</keyword>
<keyword evidence="8" id="KW-0472">Membrane</keyword>
<protein>
    <recommendedName>
        <fullName evidence="8">Ribonuclease E</fullName>
        <shortName evidence="8">RNase E</shortName>
        <ecNumber evidence="8">3.1.26.12</ecNumber>
    </recommendedName>
</protein>
<dbReference type="GO" id="GO:0008995">
    <property type="term" value="F:ribonuclease E activity"/>
    <property type="evidence" value="ECO:0007669"/>
    <property type="project" value="UniProtKB-EC"/>
</dbReference>
<feature type="binding site" evidence="8">
    <location>
        <position position="477"/>
    </location>
    <ligand>
        <name>Zn(2+)</name>
        <dbReference type="ChEBI" id="CHEBI:29105"/>
        <note>ligand shared between dimeric partners</note>
    </ligand>
</feature>
<evidence type="ECO:0000256" key="9">
    <source>
        <dbReference type="SAM" id="Coils"/>
    </source>
</evidence>
<dbReference type="GO" id="GO:0008270">
    <property type="term" value="F:zinc ion binding"/>
    <property type="evidence" value="ECO:0007669"/>
    <property type="project" value="UniProtKB-UniRule"/>
</dbReference>
<keyword evidence="3 8" id="KW-0479">Metal-binding</keyword>
<keyword evidence="14" id="KW-1185">Reference proteome</keyword>
<comment type="function">
    <text evidence="8">Endoribonuclease that plays a central role in RNA processing and decay. Required for the maturation of 5S and 16S rRNAs and the majority of tRNAs. Also involved in the degradation of most mRNAs.</text>
</comment>
<dbReference type="RefSeq" id="WP_121099053.1">
    <property type="nucleotide sequence ID" value="NZ_RBII01000001.1"/>
</dbReference>
<dbReference type="InterPro" id="IPR048583">
    <property type="entry name" value="RNase_E_G_thioredoxin-like"/>
</dbReference>
<dbReference type="PANTHER" id="PTHR30001:SF1">
    <property type="entry name" value="RIBONUCLEASE E_G-LIKE PROTEIN, CHLOROPLASTIC"/>
    <property type="match status" value="1"/>
</dbReference>
<dbReference type="GO" id="GO:0008033">
    <property type="term" value="P:tRNA processing"/>
    <property type="evidence" value="ECO:0007669"/>
    <property type="project" value="UniProtKB-UniRule"/>
</dbReference>
<keyword evidence="6 8" id="KW-0460">Magnesium</keyword>
<dbReference type="NCBIfam" id="TIGR00757">
    <property type="entry name" value="RNaseEG"/>
    <property type="match status" value="1"/>
</dbReference>
<proteinExistence type="inferred from homology"/>
<keyword evidence="4 8" id="KW-0255">Endonuclease</keyword>
<feature type="compositionally biased region" description="Low complexity" evidence="10">
    <location>
        <begin position="744"/>
        <end position="755"/>
    </location>
</feature>
<feature type="region of interest" description="Required for zinc-mediated homotetramerization and catalytic activity" evidence="8">
    <location>
        <begin position="474"/>
        <end position="477"/>
    </location>
</feature>
<dbReference type="GO" id="GO:0006402">
    <property type="term" value="P:mRNA catabolic process"/>
    <property type="evidence" value="ECO:0007669"/>
    <property type="project" value="UniProtKB-UniRule"/>
</dbReference>
<keyword evidence="8" id="KW-0819">tRNA processing</keyword>
<dbReference type="CDD" id="cd04453">
    <property type="entry name" value="S1_RNase_E"/>
    <property type="match status" value="1"/>
</dbReference>
<comment type="subunit">
    <text evidence="8">Homotetramer formed by a dimer of dimers.</text>
</comment>
<dbReference type="EMBL" id="RBII01000001">
    <property type="protein sequence ID" value="RKQ71261.1"/>
    <property type="molecule type" value="Genomic_DNA"/>
</dbReference>
<dbReference type="GO" id="GO:0000287">
    <property type="term" value="F:magnesium ion binding"/>
    <property type="evidence" value="ECO:0007669"/>
    <property type="project" value="UniProtKB-UniRule"/>
</dbReference>
<evidence type="ECO:0000259" key="12">
    <source>
        <dbReference type="Pfam" id="PF20833"/>
    </source>
</evidence>
<sequence>MSKKMLIDASHPEETRVVIVDHNRVEELDFESRNKRQLRGNVYLARVTRVEPSLQAAFIEYGGNRHGFLAFSEIHPDYYQIPYEDRIAILEAEEEEHEAEAEADSGDDVPSEDITDEDRDENVDPSEDDAADASDAEVADEQAKVASTRRKRMSRRRYKIQEVIKRGQILLVQAVKEERGNKGAAMTTYLSLAGRYCVLMPNTPRGGGISRKIANGGDRKRLKAVMSELEVPQGMGVIVRTAGAKRTKAEIKRDYEYLSRLWGDIRETTLKSIAPALIHEEGNLVKRSIRDLYNKDIDEVLVEGDDAYKTAKSFIKMLMPSHAKFVKPYKDSIPLFLRYGVERQIENSLSPLVQLKSGGYLVIHPTEALVSVDVNSGRSTKERNVERTALKTNIEAAEEVARQMRLRDLAGLIVIDFIDMDEHKNNRAVERKMKEALTQDRARIQTSRISQFGLMEISRQRRRRSLLEGSTTSCPHCTGVGRKRTVESSALAAIRAVEETAVRGEAERIRLKVSPDVAFYLINEKRNLLTLVDQNAGVFTEVAAEEDLIRPHYEIEILEKKTRKGPDPLDEIEKEFRRQRQIAQNAKKKPVRKDDEDEEAEDSDSEVSVKDNNDNSETERPNKRRGRRGRRGGRGRSRNRDENSADSDNSSETSDEVSATENKDNDSKSETETEAKPKSRRHRTRKAPSRDRQESTASTTETDNSQGPDSDADVKSDEKSDGPSKSRSTRRRAAPSKRKKVEPVEASEPTTSSTEVETKAETEKTETPKRPVKGTRRKAPTRKAVETATETDEKPKRKRRAPAKKAKQEPTESVAADKTVGQKPTSSRRRKAPAKPVSSPSAEVELEKPKPPARRRAAPKKAATKPAETTVDKTTAETEANVKPKRTRKAPASKPAAKSTATKKAPAKRKAPVKAVTKAEGGEDEKPKPTRRRAAPKKTETPSPVNADSGDEASKPTRRRRAPAKKPATEETSSSISPIKSEKPAPSPEPKASEPVATDAKSAEKPAKKKRGWWDLRKP</sequence>
<feature type="compositionally biased region" description="Low complexity" evidence="10">
    <location>
        <begin position="970"/>
        <end position="979"/>
    </location>
</feature>
<feature type="compositionally biased region" description="Basic and acidic residues" evidence="10">
    <location>
        <begin position="661"/>
        <end position="677"/>
    </location>
</feature>